<organism evidence="2 3">
    <name type="scientific">Hypericibacter adhaerens</name>
    <dbReference type="NCBI Taxonomy" id="2602016"/>
    <lineage>
        <taxon>Bacteria</taxon>
        <taxon>Pseudomonadati</taxon>
        <taxon>Pseudomonadota</taxon>
        <taxon>Alphaproteobacteria</taxon>
        <taxon>Rhodospirillales</taxon>
        <taxon>Dongiaceae</taxon>
        <taxon>Hypericibacter</taxon>
    </lineage>
</organism>
<dbReference type="AlphaFoldDB" id="A0A5J6N0B5"/>
<name>A0A5J6N0B5_9PROT</name>
<evidence type="ECO:0000256" key="1">
    <source>
        <dbReference type="SAM" id="MobiDB-lite"/>
    </source>
</evidence>
<evidence type="ECO:0000313" key="3">
    <source>
        <dbReference type="Proteomes" id="UP000325797"/>
    </source>
</evidence>
<proteinExistence type="predicted"/>
<dbReference type="EMBL" id="CP042582">
    <property type="protein sequence ID" value="QEX23229.1"/>
    <property type="molecule type" value="Genomic_DNA"/>
</dbReference>
<keyword evidence="3" id="KW-1185">Reference proteome</keyword>
<gene>
    <name evidence="2" type="ORF">FRZ61_31650</name>
</gene>
<evidence type="ECO:0000313" key="2">
    <source>
        <dbReference type="EMBL" id="QEX23229.1"/>
    </source>
</evidence>
<sequence length="84" mass="8834">MEAHREGELSAGKNDGIQMVEHHSPPDGQAPLSRSGDDRKSMPGPIRRKAGDAATVPAQTEDPSPGGAEDRKPQGKILSILAPE</sequence>
<feature type="region of interest" description="Disordered" evidence="1">
    <location>
        <begin position="1"/>
        <end position="84"/>
    </location>
</feature>
<accession>A0A5J6N0B5</accession>
<dbReference type="KEGG" id="hadh:FRZ61_31650"/>
<protein>
    <submittedName>
        <fullName evidence="2">Uncharacterized protein</fullName>
    </submittedName>
</protein>
<reference evidence="2 3" key="1">
    <citation type="submission" date="2019-08" db="EMBL/GenBank/DDBJ databases">
        <title>Hyperibacter terrae gen. nov., sp. nov. and Hyperibacter viscosus sp. nov., two new members in the family Rhodospirillaceae isolated from the rhizosphere of Hypericum perforatum.</title>
        <authorList>
            <person name="Noviana Z."/>
        </authorList>
    </citation>
    <scope>NUCLEOTIDE SEQUENCE [LARGE SCALE GENOMIC DNA]</scope>
    <source>
        <strain evidence="2 3">R5959</strain>
    </source>
</reference>
<dbReference type="Proteomes" id="UP000325797">
    <property type="component" value="Chromosome"/>
</dbReference>